<keyword evidence="2" id="KW-0812">Transmembrane</keyword>
<name>A0A1H8TB29_9ACTN</name>
<dbReference type="Proteomes" id="UP000181951">
    <property type="component" value="Unassembled WGS sequence"/>
</dbReference>
<protein>
    <submittedName>
        <fullName evidence="3">Uncharacterized protein</fullName>
    </submittedName>
</protein>
<evidence type="ECO:0000313" key="4">
    <source>
        <dbReference type="Proteomes" id="UP000181951"/>
    </source>
</evidence>
<feature type="compositionally biased region" description="Basic and acidic residues" evidence="1">
    <location>
        <begin position="255"/>
        <end position="281"/>
    </location>
</feature>
<organism evidence="3 4">
    <name type="scientific">Actinacidiphila rubida</name>
    <dbReference type="NCBI Taxonomy" id="310780"/>
    <lineage>
        <taxon>Bacteria</taxon>
        <taxon>Bacillati</taxon>
        <taxon>Actinomycetota</taxon>
        <taxon>Actinomycetes</taxon>
        <taxon>Kitasatosporales</taxon>
        <taxon>Streptomycetaceae</taxon>
        <taxon>Actinacidiphila</taxon>
    </lineage>
</organism>
<feature type="compositionally biased region" description="Basic and acidic residues" evidence="1">
    <location>
        <begin position="447"/>
        <end position="462"/>
    </location>
</feature>
<reference evidence="3 4" key="1">
    <citation type="submission" date="2016-10" db="EMBL/GenBank/DDBJ databases">
        <authorList>
            <person name="de Groot N.N."/>
        </authorList>
    </citation>
    <scope>NUCLEOTIDE SEQUENCE [LARGE SCALE GENOMIC DNA]</scope>
    <source>
        <strain evidence="3 4">CGMCC 4.2026</strain>
    </source>
</reference>
<keyword evidence="2" id="KW-1133">Transmembrane helix</keyword>
<sequence>MVSQWQAHVRVADRLTSSMVLAAEHVDDHANHAWRIVREVIGIALEILEMLAAGLVLASLLAGVADLVWLRIAPLVQRIIALISEFQNLLARFAETIRTIGAIAGEAGETAGKLLGRGIVSLIENAPANARGFTGFYVAEAVPKLMSGRPVDWRTNAWETAAFVGLDIGHNLVEEALEATRAGARFKAAVEGKADVPMSTDGAVSVHPEGDALALPGGPVGTSSRLADPAEQGSRSASRLPGTGSRPASPATESEAAREEPIPRPTPEEVERILDPPRLDDPQPVSAAETGPEVSFAVPGKEAPHTEEPAAESPLPVSESPTSPPESAAEAPKDIRTSPATEPHANTPNTRPVIREEEPLGSPGTPLADKPQIPVADAPPLPADATVAETPGGSPRGEVPPARHEITGRPLGTDHPARSADLADQAGLPHATATSPAESLTAQAEPAVDHDIPAPNVRDETPPRQAPAEEPPDQQAVAAEVLHPVGVTPSARTGQASAEHIATETGAQIPRTVRLPAPESAPEKAPLPDTTGTAPQPASTATPPPRVDAPPEETYLPRESDEVSAPSLPAKEAAVPHAEPIERPLPSPFPREIRTEIPYTPENPASIVREPSPLASGPHAKETAESAEPLSRELAQDDEVISPSHHSDVSHRASPAPEPVPSEPPFAGLGPTSSRGSAAESPSDATDSESIASPYRPFEPKRARESLYAGVKEGINIAVGNMELDGIVAHVTGNKTSGSGYALELLGGFLGAARQGLFHYLPVGERFGYRNQLEGSPTLLRYYASTPISWAYYGMYLADKEAIMNAIRGGTTKTELD</sequence>
<feature type="compositionally biased region" description="Basic and acidic residues" evidence="1">
    <location>
        <begin position="619"/>
        <end position="635"/>
    </location>
</feature>
<keyword evidence="2" id="KW-0472">Membrane</keyword>
<feature type="compositionally biased region" description="Polar residues" evidence="1">
    <location>
        <begin position="338"/>
        <end position="350"/>
    </location>
</feature>
<gene>
    <name evidence="3" type="ORF">SAMN05216267_105024</name>
</gene>
<dbReference type="EMBL" id="FODD01000050">
    <property type="protein sequence ID" value="SEO88081.1"/>
    <property type="molecule type" value="Genomic_DNA"/>
</dbReference>
<feature type="compositionally biased region" description="Low complexity" evidence="1">
    <location>
        <begin position="530"/>
        <end position="541"/>
    </location>
</feature>
<feature type="transmembrane region" description="Helical" evidence="2">
    <location>
        <begin position="47"/>
        <end position="70"/>
    </location>
</feature>
<dbReference type="STRING" id="310780.SAMN05216267_105024"/>
<evidence type="ECO:0000256" key="1">
    <source>
        <dbReference type="SAM" id="MobiDB-lite"/>
    </source>
</evidence>
<feature type="compositionally biased region" description="Polar residues" evidence="1">
    <location>
        <begin position="432"/>
        <end position="442"/>
    </location>
</feature>
<accession>A0A1H8TB29</accession>
<dbReference type="AlphaFoldDB" id="A0A1H8TB29"/>
<feature type="compositionally biased region" description="Low complexity" evidence="1">
    <location>
        <begin position="312"/>
        <end position="330"/>
    </location>
</feature>
<evidence type="ECO:0000313" key="3">
    <source>
        <dbReference type="EMBL" id="SEO88081.1"/>
    </source>
</evidence>
<evidence type="ECO:0000256" key="2">
    <source>
        <dbReference type="SAM" id="Phobius"/>
    </source>
</evidence>
<feature type="region of interest" description="Disordered" evidence="1">
    <location>
        <begin position="200"/>
        <end position="697"/>
    </location>
</feature>
<keyword evidence="4" id="KW-1185">Reference proteome</keyword>
<proteinExistence type="predicted"/>